<dbReference type="Proteomes" id="UP000715965">
    <property type="component" value="Unassembled WGS sequence"/>
</dbReference>
<dbReference type="EMBL" id="JADDOJ010000048">
    <property type="protein sequence ID" value="MBE7941368.1"/>
    <property type="molecule type" value="Genomic_DNA"/>
</dbReference>
<proteinExistence type="predicted"/>
<keyword evidence="3" id="KW-1185">Reference proteome</keyword>
<dbReference type="InterPro" id="IPR036866">
    <property type="entry name" value="RibonucZ/Hydroxyglut_hydro"/>
</dbReference>
<evidence type="ECO:0000313" key="3">
    <source>
        <dbReference type="Proteomes" id="UP000715965"/>
    </source>
</evidence>
<keyword evidence="2" id="KW-0540">Nuclease</keyword>
<dbReference type="EC" id="3.1.-.-" evidence="2"/>
<feature type="region of interest" description="Disordered" evidence="1">
    <location>
        <begin position="323"/>
        <end position="343"/>
    </location>
</feature>
<keyword evidence="2" id="KW-0378">Hydrolase</keyword>
<evidence type="ECO:0000313" key="2">
    <source>
        <dbReference type="EMBL" id="MBE7941368.1"/>
    </source>
</evidence>
<reference evidence="2 3" key="1">
    <citation type="submission" date="2020-10" db="EMBL/GenBank/DDBJ databases">
        <title>Draft genome of Ramlibacter aquaticus LMG 30558.</title>
        <authorList>
            <person name="Props R."/>
        </authorList>
    </citation>
    <scope>NUCLEOTIDE SEQUENCE [LARGE SCALE GENOMIC DNA]</scope>
    <source>
        <strain evidence="2 3">LMG 30558</strain>
    </source>
</reference>
<dbReference type="GO" id="GO:0004527">
    <property type="term" value="F:exonuclease activity"/>
    <property type="evidence" value="ECO:0007669"/>
    <property type="project" value="UniProtKB-KW"/>
</dbReference>
<keyword evidence="2" id="KW-0436">Ligase</keyword>
<dbReference type="GO" id="GO:0016874">
    <property type="term" value="F:ligase activity"/>
    <property type="evidence" value="ECO:0007669"/>
    <property type="project" value="UniProtKB-KW"/>
</dbReference>
<name>A0ABR9SG87_9BURK</name>
<dbReference type="Gene3D" id="3.60.15.10">
    <property type="entry name" value="Ribonuclease Z/Hydroxyacylglutathione hydrolase-like"/>
    <property type="match status" value="1"/>
</dbReference>
<accession>A0ABR9SG87</accession>
<organism evidence="2 3">
    <name type="scientific">Ramlibacter aquaticus</name>
    <dbReference type="NCBI Taxonomy" id="2780094"/>
    <lineage>
        <taxon>Bacteria</taxon>
        <taxon>Pseudomonadati</taxon>
        <taxon>Pseudomonadota</taxon>
        <taxon>Betaproteobacteria</taxon>
        <taxon>Burkholderiales</taxon>
        <taxon>Comamonadaceae</taxon>
        <taxon>Ramlibacter</taxon>
    </lineage>
</organism>
<dbReference type="InterPro" id="IPR050698">
    <property type="entry name" value="MBL"/>
</dbReference>
<keyword evidence="2" id="KW-0269">Exonuclease</keyword>
<evidence type="ECO:0000256" key="1">
    <source>
        <dbReference type="SAM" id="MobiDB-lite"/>
    </source>
</evidence>
<dbReference type="RefSeq" id="WP_193780909.1">
    <property type="nucleotide sequence ID" value="NZ_JADDOJ010000048.1"/>
</dbReference>
<dbReference type="NCBIfam" id="TIGR04122">
    <property type="entry name" value="Xnuc_lig_assoc"/>
    <property type="match status" value="1"/>
</dbReference>
<protein>
    <submittedName>
        <fullName evidence="2">Ligase-associated DNA damage response exonuclease</fullName>
        <ecNumber evidence="2">3.1.-.-</ecNumber>
    </submittedName>
</protein>
<dbReference type="InterPro" id="IPR026360">
    <property type="entry name" value="Xnuc_lig_assoc"/>
</dbReference>
<dbReference type="PANTHER" id="PTHR11203">
    <property type="entry name" value="CLEAVAGE AND POLYADENYLATION SPECIFICITY FACTOR FAMILY MEMBER"/>
    <property type="match status" value="1"/>
</dbReference>
<sequence length="343" mass="37268">MRTGDLVVQRPEGLYCPPGDFYIDPWRPVARAVITHAHADHARVGHGHYLAAREAEGVLRARLGEITLQTLAYGERITHHGVGLSLHPAGHVLGSAQVRLEHGGQVWVASGDYKVAPDRTCAPFEPVRCDVFITESTFGLPIYRWSPDDELFDGINDWWSRNVLAGRASVLGCYSFGKAQRILSGIDPSIAPVIVHGAVEPLNRTYRAAGVALPDTQLVSEVKDKADFKRALVLCPPSAIASPWMRRFADAQAAFASGWMQLRGARRRGGYDRGFVLSDHADWPGLMQAIRATGAQRVIVTHGSVPVMVRFLREQGLEAGSFDTEYGGDAVEADETPAAGEGA</sequence>
<dbReference type="SUPFAM" id="SSF56281">
    <property type="entry name" value="Metallo-hydrolase/oxidoreductase"/>
    <property type="match status" value="1"/>
</dbReference>
<dbReference type="Gene3D" id="3.40.50.10890">
    <property type="match status" value="1"/>
</dbReference>
<gene>
    <name evidence="2" type="ORF">IM725_12390</name>
</gene>
<dbReference type="PANTHER" id="PTHR11203:SF49">
    <property type="entry name" value="BLL1145 PROTEIN"/>
    <property type="match status" value="1"/>
</dbReference>
<comment type="caution">
    <text evidence="2">The sequence shown here is derived from an EMBL/GenBank/DDBJ whole genome shotgun (WGS) entry which is preliminary data.</text>
</comment>